<protein>
    <recommendedName>
        <fullName evidence="2">PX domain-containing protein</fullName>
    </recommendedName>
</protein>
<feature type="compositionally biased region" description="Polar residues" evidence="1">
    <location>
        <begin position="155"/>
        <end position="175"/>
    </location>
</feature>
<organism evidence="3 6">
    <name type="scientific">Peronospora belbahrii</name>
    <dbReference type="NCBI Taxonomy" id="622444"/>
    <lineage>
        <taxon>Eukaryota</taxon>
        <taxon>Sar</taxon>
        <taxon>Stramenopiles</taxon>
        <taxon>Oomycota</taxon>
        <taxon>Peronosporomycetes</taxon>
        <taxon>Peronosporales</taxon>
        <taxon>Peronosporaceae</taxon>
        <taxon>Peronospora</taxon>
    </lineage>
</organism>
<dbReference type="Proteomes" id="UP001160483">
    <property type="component" value="Unassembled WGS sequence"/>
</dbReference>
<evidence type="ECO:0000313" key="5">
    <source>
        <dbReference type="Proteomes" id="UP001158986"/>
    </source>
</evidence>
<dbReference type="Proteomes" id="UP001158986">
    <property type="component" value="Unassembled WGS sequence"/>
</dbReference>
<dbReference type="InterPro" id="IPR036871">
    <property type="entry name" value="PX_dom_sf"/>
</dbReference>
<evidence type="ECO:0000313" key="6">
    <source>
        <dbReference type="Proteomes" id="UP001160483"/>
    </source>
</evidence>
<accession>A0AAU9KMC1</accession>
<name>A0AAU9KMC1_9STRA</name>
<dbReference type="InterPro" id="IPR001683">
    <property type="entry name" value="PX_dom"/>
</dbReference>
<evidence type="ECO:0000313" key="4">
    <source>
        <dbReference type="EMBL" id="CAH0515280.1"/>
    </source>
</evidence>
<reference evidence="3 5" key="1">
    <citation type="submission" date="2021-11" db="EMBL/GenBank/DDBJ databases">
        <authorList>
            <person name="Islam A."/>
            <person name="Islam S."/>
            <person name="Flora M.S."/>
            <person name="Rahman M."/>
            <person name="Ziaur R.M."/>
            <person name="Epstein J.H."/>
            <person name="Hassan M."/>
            <person name="Klassen M."/>
            <person name="Woodard K."/>
            <person name="Webb A."/>
            <person name="Webby R.J."/>
            <person name="El Zowalaty M.E."/>
        </authorList>
    </citation>
    <scope>NUCLEOTIDE SEQUENCE</scope>
    <source>
        <strain evidence="4">Pbs1</strain>
        <strain evidence="3">Pbs3</strain>
    </source>
</reference>
<dbReference type="SUPFAM" id="SSF64268">
    <property type="entry name" value="PX domain"/>
    <property type="match status" value="1"/>
</dbReference>
<sequence length="329" mass="36797">MAGQLRVAVIGSETRHPDNPHLAYTVYRTSINYQGLCYHRLIRFRQFRSFAKRLKLASNATRILVKLPPKIWWSRKASLQPETVEARQVLLNEFMQQVSTCTLTPRSAEELLKLLQVGAFAPDEEEDRVINSRMSLKQQSAALTEPTSDILDPNHSLQSEVSHQQPANSQNQHQDSVTEEEEEPSTAEQVQNVPNCLLSARRQGNQASPNTGYDDTKTRGGRSMSDPLPLVQQRRTCPVSTSLTSPNMKHVMFGSSTDFLACKEGGRDSTGSSSDLASTPERHYFCQIKQCIASIENLVDSSRKFEAHICEKQTADRSMGAGPISDLHR</sequence>
<dbReference type="EMBL" id="CAKLCB010000104">
    <property type="protein sequence ID" value="CAH0515280.1"/>
    <property type="molecule type" value="Genomic_DNA"/>
</dbReference>
<evidence type="ECO:0000259" key="2">
    <source>
        <dbReference type="Pfam" id="PF00787"/>
    </source>
</evidence>
<evidence type="ECO:0000256" key="1">
    <source>
        <dbReference type="SAM" id="MobiDB-lite"/>
    </source>
</evidence>
<feature type="compositionally biased region" description="Polar residues" evidence="1">
    <location>
        <begin position="202"/>
        <end position="213"/>
    </location>
</feature>
<dbReference type="CDD" id="cd06093">
    <property type="entry name" value="PX_domain"/>
    <property type="match status" value="1"/>
</dbReference>
<evidence type="ECO:0000313" key="3">
    <source>
        <dbReference type="EMBL" id="CAH0473534.1"/>
    </source>
</evidence>
<keyword evidence="5" id="KW-1185">Reference proteome</keyword>
<gene>
    <name evidence="4" type="ORF">PBS001_LOCUS1994</name>
    <name evidence="3" type="ORF">PBS003_LOCUS420</name>
</gene>
<dbReference type="Gene3D" id="3.30.1520.10">
    <property type="entry name" value="Phox-like domain"/>
    <property type="match status" value="1"/>
</dbReference>
<feature type="region of interest" description="Disordered" evidence="1">
    <location>
        <begin position="140"/>
        <end position="228"/>
    </location>
</feature>
<feature type="domain" description="PX" evidence="2">
    <location>
        <begin position="43"/>
        <end position="115"/>
    </location>
</feature>
<dbReference type="Pfam" id="PF00787">
    <property type="entry name" value="PX"/>
    <property type="match status" value="1"/>
</dbReference>
<dbReference type="AlphaFoldDB" id="A0AAU9KMC1"/>
<comment type="caution">
    <text evidence="3">The sequence shown here is derived from an EMBL/GenBank/DDBJ whole genome shotgun (WGS) entry which is preliminary data.</text>
</comment>
<proteinExistence type="predicted"/>
<dbReference type="EMBL" id="CAKKTJ010000086">
    <property type="protein sequence ID" value="CAH0473534.1"/>
    <property type="molecule type" value="Genomic_DNA"/>
</dbReference>
<dbReference type="GO" id="GO:0035091">
    <property type="term" value="F:phosphatidylinositol binding"/>
    <property type="evidence" value="ECO:0007669"/>
    <property type="project" value="InterPro"/>
</dbReference>